<accession>A0ABP2RQB9</accession>
<gene>
    <name evidence="1" type="ORF">C241_15663</name>
</gene>
<organism evidence="1 2">
    <name type="scientific">Bradyrhizobium lupini HPC(L)</name>
    <dbReference type="NCBI Taxonomy" id="1229491"/>
    <lineage>
        <taxon>Bacteria</taxon>
        <taxon>Pseudomonadati</taxon>
        <taxon>Pseudomonadota</taxon>
        <taxon>Alphaproteobacteria</taxon>
        <taxon>Hyphomicrobiales</taxon>
        <taxon>Nitrobacteraceae</taxon>
        <taxon>Bradyrhizobium</taxon>
    </lineage>
</organism>
<comment type="caution">
    <text evidence="1">The sequence shown here is derived from an EMBL/GenBank/DDBJ whole genome shotgun (WGS) entry which is preliminary data.</text>
</comment>
<evidence type="ECO:0000313" key="1">
    <source>
        <dbReference type="EMBL" id="EKJ94751.1"/>
    </source>
</evidence>
<dbReference type="Proteomes" id="UP000017668">
    <property type="component" value="Unassembled WGS sequence"/>
</dbReference>
<proteinExistence type="predicted"/>
<reference evidence="1 2" key="1">
    <citation type="journal article" date="2013" name="Genome Announc.">
        <title>Genome Sequence of Rhizobium lupini HPC(L) Isolated from Saline Desert Soil, Kutch (Gujarat).</title>
        <authorList>
            <person name="Agarwal L."/>
            <person name="Purohit H.J."/>
        </authorList>
    </citation>
    <scope>NUCLEOTIDE SEQUENCE [LARGE SCALE GENOMIC DNA]</scope>
    <source>
        <strain evidence="2">HPC(L)</strain>
    </source>
</reference>
<dbReference type="RefSeq" id="WP_006699130.1">
    <property type="nucleotide sequence ID" value="NZ_AMQQ01000023.1"/>
</dbReference>
<dbReference type="EMBL" id="AMQQ01000023">
    <property type="protein sequence ID" value="EKJ94751.1"/>
    <property type="molecule type" value="Genomic_DNA"/>
</dbReference>
<evidence type="ECO:0000313" key="2">
    <source>
        <dbReference type="Proteomes" id="UP000017668"/>
    </source>
</evidence>
<keyword evidence="2" id="KW-1185">Reference proteome</keyword>
<sequence>MTGIGVETTIAIGLLVAGKSSRKGEGGLHKFLARCRRTARSPLREMITRTGRSGSMTVVTGYRA</sequence>
<name>A0ABP2RQB9_RHILU</name>
<protein>
    <submittedName>
        <fullName evidence="1">Uncharacterized protein</fullName>
    </submittedName>
</protein>